<feature type="region of interest" description="Disordered" evidence="1">
    <location>
        <begin position="182"/>
        <end position="235"/>
    </location>
</feature>
<keyword evidence="4" id="KW-1185">Reference proteome</keyword>
<dbReference type="SUPFAM" id="SSF49599">
    <property type="entry name" value="TRAF domain-like"/>
    <property type="match status" value="1"/>
</dbReference>
<dbReference type="CDD" id="cd00121">
    <property type="entry name" value="MATH"/>
    <property type="match status" value="1"/>
</dbReference>
<evidence type="ECO:0000313" key="3">
    <source>
        <dbReference type="EnsemblPlants" id="OBART04G05490.1"/>
    </source>
</evidence>
<dbReference type="PaxDb" id="65489-OBART04G05490.1"/>
<evidence type="ECO:0000256" key="1">
    <source>
        <dbReference type="SAM" id="MobiDB-lite"/>
    </source>
</evidence>
<dbReference type="Gene3D" id="2.60.210.10">
    <property type="entry name" value="Apoptosis, Tumor Necrosis Factor Receptor Associated Protein 2, Chain A"/>
    <property type="match status" value="1"/>
</dbReference>
<dbReference type="SMART" id="SM00061">
    <property type="entry name" value="MATH"/>
    <property type="match status" value="1"/>
</dbReference>
<reference evidence="3" key="1">
    <citation type="journal article" date="2009" name="Rice">
        <title>De Novo Next Generation Sequencing of Plant Genomes.</title>
        <authorList>
            <person name="Rounsley S."/>
            <person name="Marri P.R."/>
            <person name="Yu Y."/>
            <person name="He R."/>
            <person name="Sisneros N."/>
            <person name="Goicoechea J.L."/>
            <person name="Lee S.J."/>
            <person name="Angelova A."/>
            <person name="Kudrna D."/>
            <person name="Luo M."/>
            <person name="Affourtit J."/>
            <person name="Desany B."/>
            <person name="Knight J."/>
            <person name="Niazi F."/>
            <person name="Egholm M."/>
            <person name="Wing R.A."/>
        </authorList>
    </citation>
    <scope>NUCLEOTIDE SEQUENCE [LARGE SCALE GENOMIC DNA]</scope>
    <source>
        <strain evidence="3">cv. IRGC 105608</strain>
    </source>
</reference>
<dbReference type="EnsemblPlants" id="OBART04G05490.1">
    <property type="protein sequence ID" value="OBART04G05490.1"/>
    <property type="gene ID" value="OBART04G05490"/>
</dbReference>
<organism evidence="3">
    <name type="scientific">Oryza barthii</name>
    <dbReference type="NCBI Taxonomy" id="65489"/>
    <lineage>
        <taxon>Eukaryota</taxon>
        <taxon>Viridiplantae</taxon>
        <taxon>Streptophyta</taxon>
        <taxon>Embryophyta</taxon>
        <taxon>Tracheophyta</taxon>
        <taxon>Spermatophyta</taxon>
        <taxon>Magnoliopsida</taxon>
        <taxon>Liliopsida</taxon>
        <taxon>Poales</taxon>
        <taxon>Poaceae</taxon>
        <taxon>BOP clade</taxon>
        <taxon>Oryzoideae</taxon>
        <taxon>Oryzeae</taxon>
        <taxon>Oryzinae</taxon>
        <taxon>Oryza</taxon>
    </lineage>
</organism>
<dbReference type="Gramene" id="OBART04G05490.1">
    <property type="protein sequence ID" value="OBART04G05490.1"/>
    <property type="gene ID" value="OBART04G05490"/>
</dbReference>
<dbReference type="InterPro" id="IPR008974">
    <property type="entry name" value="TRAF-like"/>
</dbReference>
<protein>
    <recommendedName>
        <fullName evidence="2">MATH domain-containing protein</fullName>
    </recommendedName>
</protein>
<accession>A0A0D3FTH2</accession>
<dbReference type="PANTHER" id="PTHR26379:SF506">
    <property type="entry name" value="BTB DOMAIN-CONTAINING PROTEIN"/>
    <property type="match status" value="1"/>
</dbReference>
<dbReference type="AlphaFoldDB" id="A0A0D3FTH2"/>
<dbReference type="InterPro" id="IPR002083">
    <property type="entry name" value="MATH/TRAF_dom"/>
</dbReference>
<feature type="compositionally biased region" description="Low complexity" evidence="1">
    <location>
        <begin position="218"/>
        <end position="229"/>
    </location>
</feature>
<dbReference type="PROSITE" id="PS50144">
    <property type="entry name" value="MATH"/>
    <property type="match status" value="1"/>
</dbReference>
<evidence type="ECO:0000313" key="4">
    <source>
        <dbReference type="Proteomes" id="UP000026960"/>
    </source>
</evidence>
<dbReference type="Proteomes" id="UP000026960">
    <property type="component" value="Chromosome 4"/>
</dbReference>
<proteinExistence type="predicted"/>
<dbReference type="InterPro" id="IPR045005">
    <property type="entry name" value="BPM1-6"/>
</dbReference>
<feature type="region of interest" description="Disordered" evidence="1">
    <location>
        <begin position="1"/>
        <end position="29"/>
    </location>
</feature>
<sequence>MSTSTPPPLAASRQGQPAGDCPPPPRPTTAFDDTLYATNKKVLTMHIDSYKEATKLAANGMNIKSPKLDAGGHSWHILVYPNGRLPGTTDSMSLFLQLADAPDDGGHVKFEYQFMLEIHSGDSRGLEFMSGGVVAAANKRWNAHGFERFVSREDLGKRGFVKADRFQIRCDVIVLEKKPSMLPVVETPPPSGQPSPATETAPPGLSGSRQAPVERAPRTATSRSSPSPSWRMEIP</sequence>
<reference evidence="3" key="2">
    <citation type="submission" date="2015-03" db="UniProtKB">
        <authorList>
            <consortium name="EnsemblPlants"/>
        </authorList>
    </citation>
    <scope>IDENTIFICATION</scope>
</reference>
<dbReference type="STRING" id="65489.A0A0D3FTH2"/>
<feature type="domain" description="MATH" evidence="2">
    <location>
        <begin position="40"/>
        <end position="172"/>
    </location>
</feature>
<name>A0A0D3FTH2_9ORYZ</name>
<dbReference type="Pfam" id="PF22486">
    <property type="entry name" value="MATH_2"/>
    <property type="match status" value="1"/>
</dbReference>
<evidence type="ECO:0000259" key="2">
    <source>
        <dbReference type="PROSITE" id="PS50144"/>
    </source>
</evidence>
<dbReference type="PANTHER" id="PTHR26379">
    <property type="entry name" value="BTB/POZ AND MATH DOMAIN-CONTAINING PROTEIN 1"/>
    <property type="match status" value="1"/>
</dbReference>
<dbReference type="HOGENOM" id="CLU_103128_0_0_1"/>
<dbReference type="GO" id="GO:0016567">
    <property type="term" value="P:protein ubiquitination"/>
    <property type="evidence" value="ECO:0007669"/>
    <property type="project" value="InterPro"/>
</dbReference>